<sequence length="554" mass="60655">MAPLPLDTPADWIIHGDKKLICIPANWGAVLVFCLTNYLAHCATVKAHPGETVGEYSMAMILALVLPSSGITRAMDSIIRRSNLRKMNELGRATKAGALCMVIRDETWTPRVGDVLPYIVQPSLFPNPQSVPAEIIPTEANDSRDVDPLIERPVSMEVLPKQETRISKTSVISSGPKAFRVGIAGEMQELIRTSQPTQGIIKRGCKVHGLYQLPDGYNITYVPSYASVGTVKRRRRRDGQQESDEVPQGKLGQSSVEIASSYSFVKAAVGIVQTVYACITLYKARGDQIETYGYAAFGLTVVPYVLMSVLNLLGQIACAEYSTLFLVHSDVMDEARRRGGVFDGVVGTLKVLDNKRTANWELPGPWVVRKSLVGQDSSQNSCKHYILQAESDSKGGEVEEIDIISVRDVKYGAKIFIPSCSPVRALPNIPIPSISGRIEDRHARTSDFLDEYAPLTFGAISLLIVGLMTRFRKGTDSTELQRGFTMSWLVVGMVFGFLTRSMSKLLLGVKGIWSAIKRVIGFVLLYGVLLVPALGGITVVCEMIKSYGTCTKID</sequence>
<reference evidence="2" key="1">
    <citation type="journal article" date="2020" name="Stud. Mycol.">
        <title>101 Dothideomycetes genomes: a test case for predicting lifestyles and emergence of pathogens.</title>
        <authorList>
            <person name="Haridas S."/>
            <person name="Albert R."/>
            <person name="Binder M."/>
            <person name="Bloem J."/>
            <person name="Labutti K."/>
            <person name="Salamov A."/>
            <person name="Andreopoulos B."/>
            <person name="Baker S."/>
            <person name="Barry K."/>
            <person name="Bills G."/>
            <person name="Bluhm B."/>
            <person name="Cannon C."/>
            <person name="Castanera R."/>
            <person name="Culley D."/>
            <person name="Daum C."/>
            <person name="Ezra D."/>
            <person name="Gonzalez J."/>
            <person name="Henrissat B."/>
            <person name="Kuo A."/>
            <person name="Liang C."/>
            <person name="Lipzen A."/>
            <person name="Lutzoni F."/>
            <person name="Magnuson J."/>
            <person name="Mondo S."/>
            <person name="Nolan M."/>
            <person name="Ohm R."/>
            <person name="Pangilinan J."/>
            <person name="Park H.-J."/>
            <person name="Ramirez L."/>
            <person name="Alfaro M."/>
            <person name="Sun H."/>
            <person name="Tritt A."/>
            <person name="Yoshinaga Y."/>
            <person name="Zwiers L.-H."/>
            <person name="Turgeon B."/>
            <person name="Goodwin S."/>
            <person name="Spatafora J."/>
            <person name="Crous P."/>
            <person name="Grigoriev I."/>
        </authorList>
    </citation>
    <scope>NUCLEOTIDE SEQUENCE</scope>
    <source>
        <strain evidence="2">CBS 109.77</strain>
    </source>
</reference>
<dbReference type="OrthoDB" id="5406607at2759"/>
<dbReference type="Proteomes" id="UP000799757">
    <property type="component" value="Unassembled WGS sequence"/>
</dbReference>
<evidence type="ECO:0000256" key="1">
    <source>
        <dbReference type="SAM" id="Phobius"/>
    </source>
</evidence>
<evidence type="ECO:0000313" key="3">
    <source>
        <dbReference type="Proteomes" id="UP000799757"/>
    </source>
</evidence>
<keyword evidence="1" id="KW-0472">Membrane</keyword>
<evidence type="ECO:0000313" key="2">
    <source>
        <dbReference type="EMBL" id="KAF2794343.1"/>
    </source>
</evidence>
<dbReference type="AlphaFoldDB" id="A0A6A6XE83"/>
<feature type="transmembrane region" description="Helical" evidence="1">
    <location>
        <begin position="452"/>
        <end position="471"/>
    </location>
</feature>
<keyword evidence="1" id="KW-1133">Transmembrane helix</keyword>
<keyword evidence="3" id="KW-1185">Reference proteome</keyword>
<keyword evidence="1" id="KW-0812">Transmembrane</keyword>
<organism evidence="2 3">
    <name type="scientific">Melanomma pulvis-pyrius CBS 109.77</name>
    <dbReference type="NCBI Taxonomy" id="1314802"/>
    <lineage>
        <taxon>Eukaryota</taxon>
        <taxon>Fungi</taxon>
        <taxon>Dikarya</taxon>
        <taxon>Ascomycota</taxon>
        <taxon>Pezizomycotina</taxon>
        <taxon>Dothideomycetes</taxon>
        <taxon>Pleosporomycetidae</taxon>
        <taxon>Pleosporales</taxon>
        <taxon>Melanommataceae</taxon>
        <taxon>Melanomma</taxon>
    </lineage>
</organism>
<protein>
    <submittedName>
        <fullName evidence="2">Uncharacterized protein</fullName>
    </submittedName>
</protein>
<feature type="transmembrane region" description="Helical" evidence="1">
    <location>
        <begin position="519"/>
        <end position="541"/>
    </location>
</feature>
<dbReference type="EMBL" id="MU001894">
    <property type="protein sequence ID" value="KAF2794343.1"/>
    <property type="molecule type" value="Genomic_DNA"/>
</dbReference>
<proteinExistence type="predicted"/>
<gene>
    <name evidence="2" type="ORF">K505DRAFT_374704</name>
</gene>
<accession>A0A6A6XE83</accession>
<name>A0A6A6XE83_9PLEO</name>
<feature type="transmembrane region" description="Helical" evidence="1">
    <location>
        <begin position="483"/>
        <end position="499"/>
    </location>
</feature>